<dbReference type="GeneID" id="80539726"/>
<keyword evidence="3" id="KW-1185">Reference proteome</keyword>
<feature type="region of interest" description="Disordered" evidence="1">
    <location>
        <begin position="28"/>
        <end position="70"/>
    </location>
</feature>
<organism evidence="2 3">
    <name type="scientific">Mediterranean bat virus</name>
    <dbReference type="NCBI Taxonomy" id="2892035"/>
    <lineage>
        <taxon>Viruses</taxon>
        <taxon>Riboviria</taxon>
        <taxon>Orthornavirae</taxon>
        <taxon>Negarnaviricota</taxon>
        <taxon>Haploviricotina</taxon>
        <taxon>Monjiviricetes</taxon>
        <taxon>Mononegavirales</taxon>
        <taxon>Rhabdoviridae</taxon>
        <taxon>Alpharhabdovirinae</taxon>
        <taxon>Vesiculovirus</taxon>
        <taxon>Vesiculovirus mediterranean</taxon>
    </lineage>
</organism>
<accession>A0AAE9C412</accession>
<dbReference type="KEGG" id="vg:80539726"/>
<dbReference type="Proteomes" id="UP000830579">
    <property type="component" value="Segment"/>
</dbReference>
<evidence type="ECO:0000256" key="1">
    <source>
        <dbReference type="SAM" id="MobiDB-lite"/>
    </source>
</evidence>
<reference evidence="2" key="1">
    <citation type="submission" date="2021-02" db="EMBL/GenBank/DDBJ databases">
        <title>Novel bat vesiculovirus in the Mediterranean region.</title>
        <authorList>
            <person name="Luo D."/>
            <person name="Harazim M."/>
            <person name="Maufrais C."/>
            <person name="Bonas S."/>
            <person name="Martinkova N."/>
            <person name="Lalis A."/>
            <person name="Nakoune E."/>
            <person name="Valery Adjogoua E."/>
            <person name="Douno M."/>
            <person name="Kadjo B."/>
            <person name="Pikula J."/>
            <person name="Shi Z."/>
            <person name="Bourhy H."/>
            <person name="Serra-Cobo J."/>
            <person name="Dacheux L."/>
        </authorList>
    </citation>
    <scope>NUCLEOTIDE SEQUENCE</scope>
    <source>
        <strain evidence="2">A09181</strain>
    </source>
</reference>
<sequence>MDLEGNKEIQELLSGYPRLSTALDDIHLTYEQSEETMETPPPETTPSVEAESDEDSDYDESQESADRPVSFEGEWDQNKFVFQAKGWKDDRVVEFFQDMIRKYNSWVNHHIRDTGSLFVLESVDQDGFVVSVEQCKPSKQSQETTLPSPCSDTDLLSLEVKIPARGGADPWIGSVKALLGSAKVTIPEGMTEESSPADIVKWALKSSKQLNRFSVRYDLANVALIK</sequence>
<gene>
    <name evidence="2" type="primary">P</name>
</gene>
<evidence type="ECO:0000313" key="2">
    <source>
        <dbReference type="EMBL" id="UED36903.1"/>
    </source>
</evidence>
<dbReference type="RefSeq" id="YP_010801046.1">
    <property type="nucleotide sequence ID" value="NC_076939.1"/>
</dbReference>
<protein>
    <submittedName>
        <fullName evidence="2">Phosphoprotein</fullName>
    </submittedName>
</protein>
<name>A0AAE9C412_9RHAB</name>
<proteinExistence type="predicted"/>
<dbReference type="EMBL" id="MW557336">
    <property type="protein sequence ID" value="UED36903.1"/>
    <property type="molecule type" value="Viral_cRNA"/>
</dbReference>
<feature type="compositionally biased region" description="Acidic residues" evidence="1">
    <location>
        <begin position="50"/>
        <end position="63"/>
    </location>
</feature>
<evidence type="ECO:0000313" key="3">
    <source>
        <dbReference type="Proteomes" id="UP000830579"/>
    </source>
</evidence>